<evidence type="ECO:0000313" key="10">
    <source>
        <dbReference type="EMBL" id="GIQ67692.1"/>
    </source>
</evidence>
<evidence type="ECO:0000256" key="5">
    <source>
        <dbReference type="ARBA" id="ARBA00022912"/>
    </source>
</evidence>
<evidence type="ECO:0000256" key="7">
    <source>
        <dbReference type="ARBA" id="ARBA00047761"/>
    </source>
</evidence>
<comment type="cofactor">
    <cofactor evidence="1">
        <name>Mn(2+)</name>
        <dbReference type="ChEBI" id="CHEBI:29035"/>
    </cofactor>
</comment>
<dbReference type="FunFam" id="3.60.40.10:FF:000002">
    <property type="entry name" value="Serine/threonine phosphatase stp"/>
    <property type="match status" value="1"/>
</dbReference>
<dbReference type="SUPFAM" id="SSF81606">
    <property type="entry name" value="PP2C-like"/>
    <property type="match status" value="1"/>
</dbReference>
<dbReference type="RefSeq" id="WP_213410315.1">
    <property type="nucleotide sequence ID" value="NZ_BOVK01000006.1"/>
</dbReference>
<dbReference type="AlphaFoldDB" id="A0A8J4H1H2"/>
<feature type="domain" description="PPM-type phosphatase" evidence="9">
    <location>
        <begin position="1"/>
        <end position="242"/>
    </location>
</feature>
<dbReference type="PROSITE" id="PS51746">
    <property type="entry name" value="PPM_2"/>
    <property type="match status" value="1"/>
</dbReference>
<evidence type="ECO:0000256" key="1">
    <source>
        <dbReference type="ARBA" id="ARBA00001936"/>
    </source>
</evidence>
<comment type="catalytic activity">
    <reaction evidence="8">
        <text>O-phospho-L-threonyl-[protein] + H2O = L-threonyl-[protein] + phosphate</text>
        <dbReference type="Rhea" id="RHEA:47004"/>
        <dbReference type="Rhea" id="RHEA-COMP:11060"/>
        <dbReference type="Rhea" id="RHEA-COMP:11605"/>
        <dbReference type="ChEBI" id="CHEBI:15377"/>
        <dbReference type="ChEBI" id="CHEBI:30013"/>
        <dbReference type="ChEBI" id="CHEBI:43474"/>
        <dbReference type="ChEBI" id="CHEBI:61977"/>
        <dbReference type="EC" id="3.1.3.16"/>
    </reaction>
</comment>
<dbReference type="InterPro" id="IPR036457">
    <property type="entry name" value="PPM-type-like_dom_sf"/>
</dbReference>
<dbReference type="GO" id="GO:0004722">
    <property type="term" value="F:protein serine/threonine phosphatase activity"/>
    <property type="evidence" value="ECO:0007669"/>
    <property type="project" value="UniProtKB-EC"/>
</dbReference>
<evidence type="ECO:0000256" key="2">
    <source>
        <dbReference type="ARBA" id="ARBA00013081"/>
    </source>
</evidence>
<accession>A0A8J4H1H2</accession>
<keyword evidence="3" id="KW-0479">Metal-binding</keyword>
<evidence type="ECO:0000256" key="3">
    <source>
        <dbReference type="ARBA" id="ARBA00022723"/>
    </source>
</evidence>
<keyword evidence="11" id="KW-1185">Reference proteome</keyword>
<proteinExistence type="predicted"/>
<comment type="catalytic activity">
    <reaction evidence="7">
        <text>O-phospho-L-seryl-[protein] + H2O = L-seryl-[protein] + phosphate</text>
        <dbReference type="Rhea" id="RHEA:20629"/>
        <dbReference type="Rhea" id="RHEA-COMP:9863"/>
        <dbReference type="Rhea" id="RHEA-COMP:11604"/>
        <dbReference type="ChEBI" id="CHEBI:15377"/>
        <dbReference type="ChEBI" id="CHEBI:29999"/>
        <dbReference type="ChEBI" id="CHEBI:43474"/>
        <dbReference type="ChEBI" id="CHEBI:83421"/>
        <dbReference type="EC" id="3.1.3.16"/>
    </reaction>
</comment>
<evidence type="ECO:0000256" key="4">
    <source>
        <dbReference type="ARBA" id="ARBA00022801"/>
    </source>
</evidence>
<dbReference type="EC" id="3.1.3.16" evidence="2"/>
<keyword evidence="4" id="KW-0378">Hydrolase</keyword>
<dbReference type="EMBL" id="BOVK01000006">
    <property type="protein sequence ID" value="GIQ67692.1"/>
    <property type="molecule type" value="Genomic_DNA"/>
</dbReference>
<organism evidence="10 11">
    <name type="scientific">Xylanibacillus composti</name>
    <dbReference type="NCBI Taxonomy" id="1572762"/>
    <lineage>
        <taxon>Bacteria</taxon>
        <taxon>Bacillati</taxon>
        <taxon>Bacillota</taxon>
        <taxon>Bacilli</taxon>
        <taxon>Bacillales</taxon>
        <taxon>Paenibacillaceae</taxon>
        <taxon>Xylanibacillus</taxon>
    </lineage>
</organism>
<dbReference type="Gene3D" id="3.60.40.10">
    <property type="entry name" value="PPM-type phosphatase domain"/>
    <property type="match status" value="1"/>
</dbReference>
<evidence type="ECO:0000256" key="6">
    <source>
        <dbReference type="ARBA" id="ARBA00023211"/>
    </source>
</evidence>
<sequence>MKAVNKTDVGKVRQINEDSSWVNTDWNGLTLAIVADGMGGHKAGDVASQMAISVLQEQLLEISRDTSTEQCEDFLRTAIHAANHKLYELASSNPAYSGMGTTIAVVLANSEWLLAAHIGDSRIYLCTEQAVLQLTEDHSLVNELVKSGQITAEEAATHPRRNILTKAMGTDPFVDPDVRLHDWKAGDLLLICSDGLTSMVGEDRISEFVRNTDSLEQKADRLVESALEAGGDDNVTVVLLANEAMEGGASA</sequence>
<dbReference type="CDD" id="cd00143">
    <property type="entry name" value="PP2Cc"/>
    <property type="match status" value="1"/>
</dbReference>
<dbReference type="GO" id="GO:0046872">
    <property type="term" value="F:metal ion binding"/>
    <property type="evidence" value="ECO:0007669"/>
    <property type="project" value="UniProtKB-KW"/>
</dbReference>
<dbReference type="PANTHER" id="PTHR47992">
    <property type="entry name" value="PROTEIN PHOSPHATASE"/>
    <property type="match status" value="1"/>
</dbReference>
<name>A0A8J4H1H2_9BACL</name>
<dbReference type="NCBIfam" id="NF033484">
    <property type="entry name" value="Stp1_PP2C_phos"/>
    <property type="match status" value="1"/>
</dbReference>
<dbReference type="SMART" id="SM00331">
    <property type="entry name" value="PP2C_SIG"/>
    <property type="match status" value="1"/>
</dbReference>
<protein>
    <recommendedName>
        <fullName evidence="2">protein-serine/threonine phosphatase</fullName>
        <ecNumber evidence="2">3.1.3.16</ecNumber>
    </recommendedName>
</protein>
<dbReference type="InterPro" id="IPR001932">
    <property type="entry name" value="PPM-type_phosphatase-like_dom"/>
</dbReference>
<reference evidence="10" key="1">
    <citation type="submission" date="2021-04" db="EMBL/GenBank/DDBJ databases">
        <title>Draft genome sequence of Xylanibacillus composti strain K13.</title>
        <authorList>
            <person name="Uke A."/>
            <person name="Chhe C."/>
            <person name="Baramee S."/>
            <person name="Kosugi A."/>
        </authorList>
    </citation>
    <scope>NUCLEOTIDE SEQUENCE</scope>
    <source>
        <strain evidence="10">K13</strain>
    </source>
</reference>
<dbReference type="InterPro" id="IPR015655">
    <property type="entry name" value="PP2C"/>
</dbReference>
<evidence type="ECO:0000256" key="8">
    <source>
        <dbReference type="ARBA" id="ARBA00048336"/>
    </source>
</evidence>
<evidence type="ECO:0000259" key="9">
    <source>
        <dbReference type="PROSITE" id="PS51746"/>
    </source>
</evidence>
<dbReference type="Pfam" id="PF13672">
    <property type="entry name" value="PP2C_2"/>
    <property type="match status" value="1"/>
</dbReference>
<keyword evidence="6" id="KW-0464">Manganese</keyword>
<evidence type="ECO:0000313" key="11">
    <source>
        <dbReference type="Proteomes" id="UP000677918"/>
    </source>
</evidence>
<gene>
    <name evidence="10" type="ORF">XYCOK13_05160</name>
</gene>
<dbReference type="SMART" id="SM00332">
    <property type="entry name" value="PP2Cc"/>
    <property type="match status" value="1"/>
</dbReference>
<keyword evidence="5" id="KW-0904">Protein phosphatase</keyword>
<dbReference type="Proteomes" id="UP000677918">
    <property type="component" value="Unassembled WGS sequence"/>
</dbReference>
<comment type="caution">
    <text evidence="10">The sequence shown here is derived from an EMBL/GenBank/DDBJ whole genome shotgun (WGS) entry which is preliminary data.</text>
</comment>